<organism evidence="1">
    <name type="scientific">Steinernema carpocapsae</name>
    <name type="common">Entomopathogenic nematode</name>
    <dbReference type="NCBI Taxonomy" id="34508"/>
    <lineage>
        <taxon>Eukaryota</taxon>
        <taxon>Metazoa</taxon>
        <taxon>Ecdysozoa</taxon>
        <taxon>Nematoda</taxon>
        <taxon>Chromadorea</taxon>
        <taxon>Rhabditida</taxon>
        <taxon>Tylenchina</taxon>
        <taxon>Panagrolaimomorpha</taxon>
        <taxon>Strongyloidoidea</taxon>
        <taxon>Steinernematidae</taxon>
        <taxon>Steinernema</taxon>
    </lineage>
</organism>
<protein>
    <submittedName>
        <fullName evidence="1">Uncharacterized protein</fullName>
    </submittedName>
</protein>
<reference evidence="1" key="1">
    <citation type="submission" date="2013-11" db="EMBL/GenBank/DDBJ databases">
        <authorList>
            <person name="Sternberg P."/>
            <person name="Dillman A."/>
            <person name="Macchietto M."/>
        </authorList>
    </citation>
    <scope>NUCLEOTIDE SEQUENCE</scope>
    <source>
        <strain evidence="1">ALL</strain>
    </source>
</reference>
<gene>
    <name evidence="1" type="ORF">L596_006190</name>
</gene>
<name>A0A4U8V1C6_STECR</name>
<reference evidence="1" key="3">
    <citation type="journal article" date="2019" name="G3 (Bethesda)">
        <title>Hybrid Assembly of the Genome of the Entomopathogenic Nematode Steinernema carpocapsae Identifies the X-Chromosome.</title>
        <authorList>
            <person name="Serra L."/>
            <person name="Macchietto M."/>
            <person name="Macias-Munoz A."/>
            <person name="McGill C.J."/>
            <person name="Rodriguez I.M."/>
            <person name="Rodriguez B."/>
            <person name="Murad R."/>
            <person name="Mortazavi A."/>
        </authorList>
    </citation>
    <scope>NUCLEOTIDE SEQUENCE [LARGE SCALE GENOMIC DNA]</scope>
    <source>
        <strain evidence="1">ALL</strain>
    </source>
</reference>
<evidence type="ECO:0000313" key="1">
    <source>
        <dbReference type="EMBL" id="TMS39706.1"/>
    </source>
</evidence>
<proteinExistence type="predicted"/>
<accession>A0A4U8V1C6</accession>
<dbReference type="EMBL" id="AZBU02000001">
    <property type="protein sequence ID" value="TMS39706.1"/>
    <property type="molecule type" value="Genomic_DNA"/>
</dbReference>
<comment type="caution">
    <text evidence="1">The sequence shown here is derived from an EMBL/GenBank/DDBJ whole genome shotgun (WGS) entry which is preliminary data.</text>
</comment>
<reference evidence="1" key="2">
    <citation type="journal article" date="2015" name="Genome Biol.">
        <title>Comparative genomics of Steinernema reveals deeply conserved gene regulatory networks.</title>
        <authorList>
            <person name="Dillman A.R."/>
            <person name="Macchietto M."/>
            <person name="Porter C.F."/>
            <person name="Rogers A."/>
            <person name="Williams B."/>
            <person name="Antoshechkin I."/>
            <person name="Lee M.M."/>
            <person name="Goodwin Z."/>
            <person name="Lu X."/>
            <person name="Lewis E.E."/>
            <person name="Goodrich-Blair H."/>
            <person name="Stock S.P."/>
            <person name="Adams B.J."/>
            <person name="Sternberg P.W."/>
            <person name="Mortazavi A."/>
        </authorList>
    </citation>
    <scope>NUCLEOTIDE SEQUENCE [LARGE SCALE GENOMIC DNA]</scope>
    <source>
        <strain evidence="1">ALL</strain>
    </source>
</reference>
<dbReference type="AlphaFoldDB" id="A0A4U8V1C6"/>
<sequence length="140" mass="15411">MQDYQMQARHKGHAQAQLTKNSPRWSVGFAVTKIGATSCIKKSSGRLILSSNIPKRPDETHLTAPKREVEIAVFGIPELLATRTQHQTTGFTKLIVPAALSHILQRTPMEIPKPSPISGRSHISQVAVIVKRALDSVEPF</sequence>